<dbReference type="PROSITE" id="PS50931">
    <property type="entry name" value="HTH_LYSR"/>
    <property type="match status" value="1"/>
</dbReference>
<dbReference type="SUPFAM" id="SSF53850">
    <property type="entry name" value="Periplasmic binding protein-like II"/>
    <property type="match status" value="1"/>
</dbReference>
<reference evidence="6" key="1">
    <citation type="journal article" date="2014" name="Int. J. Syst. Evol. Microbiol.">
        <title>Complete genome sequence of Corynebacterium casei LMG S-19264T (=DSM 44701T), isolated from a smear-ripened cheese.</title>
        <authorList>
            <consortium name="US DOE Joint Genome Institute (JGI-PGF)"/>
            <person name="Walter F."/>
            <person name="Albersmeier A."/>
            <person name="Kalinowski J."/>
            <person name="Ruckert C."/>
        </authorList>
    </citation>
    <scope>NUCLEOTIDE SEQUENCE</scope>
    <source>
        <strain evidence="6">CGMCC 1.15725</strain>
    </source>
</reference>
<evidence type="ECO:0000256" key="4">
    <source>
        <dbReference type="ARBA" id="ARBA00023163"/>
    </source>
</evidence>
<dbReference type="InterPro" id="IPR036388">
    <property type="entry name" value="WH-like_DNA-bd_sf"/>
</dbReference>
<protein>
    <submittedName>
        <fullName evidence="6">LysR family transcriptional regulator</fullName>
    </submittedName>
</protein>
<comment type="similarity">
    <text evidence="1">Belongs to the LysR transcriptional regulatory family.</text>
</comment>
<dbReference type="GO" id="GO:0005829">
    <property type="term" value="C:cytosol"/>
    <property type="evidence" value="ECO:0007669"/>
    <property type="project" value="TreeGrafter"/>
</dbReference>
<dbReference type="InterPro" id="IPR036390">
    <property type="entry name" value="WH_DNA-bd_sf"/>
</dbReference>
<evidence type="ECO:0000256" key="2">
    <source>
        <dbReference type="ARBA" id="ARBA00023015"/>
    </source>
</evidence>
<dbReference type="SUPFAM" id="SSF46785">
    <property type="entry name" value="Winged helix' DNA-binding domain"/>
    <property type="match status" value="1"/>
</dbReference>
<dbReference type="InterPro" id="IPR050950">
    <property type="entry name" value="HTH-type_LysR_regulators"/>
</dbReference>
<dbReference type="Gene3D" id="3.40.190.290">
    <property type="match status" value="1"/>
</dbReference>
<dbReference type="PANTHER" id="PTHR30419:SF8">
    <property type="entry name" value="NITROGEN ASSIMILATION TRANSCRIPTIONAL ACTIVATOR-RELATED"/>
    <property type="match status" value="1"/>
</dbReference>
<evidence type="ECO:0000259" key="5">
    <source>
        <dbReference type="PROSITE" id="PS50931"/>
    </source>
</evidence>
<keyword evidence="2" id="KW-0805">Transcription regulation</keyword>
<evidence type="ECO:0000313" key="7">
    <source>
        <dbReference type="Proteomes" id="UP000646365"/>
    </source>
</evidence>
<dbReference type="Gene3D" id="1.10.10.10">
    <property type="entry name" value="Winged helix-like DNA-binding domain superfamily/Winged helix DNA-binding domain"/>
    <property type="match status" value="1"/>
</dbReference>
<evidence type="ECO:0000256" key="1">
    <source>
        <dbReference type="ARBA" id="ARBA00009437"/>
    </source>
</evidence>
<keyword evidence="7" id="KW-1185">Reference proteome</keyword>
<proteinExistence type="inferred from homology"/>
<reference evidence="6" key="2">
    <citation type="submission" date="2020-09" db="EMBL/GenBank/DDBJ databases">
        <authorList>
            <person name="Sun Q."/>
            <person name="Zhou Y."/>
        </authorList>
    </citation>
    <scope>NUCLEOTIDE SEQUENCE</scope>
    <source>
        <strain evidence="6">CGMCC 1.15725</strain>
    </source>
</reference>
<dbReference type="InterPro" id="IPR005119">
    <property type="entry name" value="LysR_subst-bd"/>
</dbReference>
<dbReference type="Pfam" id="PF00126">
    <property type="entry name" value="HTH_1"/>
    <property type="match status" value="1"/>
</dbReference>
<dbReference type="Pfam" id="PF03466">
    <property type="entry name" value="LysR_substrate"/>
    <property type="match status" value="1"/>
</dbReference>
<dbReference type="Proteomes" id="UP000646365">
    <property type="component" value="Unassembled WGS sequence"/>
</dbReference>
<dbReference type="PANTHER" id="PTHR30419">
    <property type="entry name" value="HTH-TYPE TRANSCRIPTIONAL REGULATOR YBHD"/>
    <property type="match status" value="1"/>
</dbReference>
<keyword evidence="4" id="KW-0804">Transcription</keyword>
<dbReference type="GO" id="GO:0003700">
    <property type="term" value="F:DNA-binding transcription factor activity"/>
    <property type="evidence" value="ECO:0007669"/>
    <property type="project" value="InterPro"/>
</dbReference>
<organism evidence="6 7">
    <name type="scientific">Aliidongia dinghuensis</name>
    <dbReference type="NCBI Taxonomy" id="1867774"/>
    <lineage>
        <taxon>Bacteria</taxon>
        <taxon>Pseudomonadati</taxon>
        <taxon>Pseudomonadota</taxon>
        <taxon>Alphaproteobacteria</taxon>
        <taxon>Rhodospirillales</taxon>
        <taxon>Dongiaceae</taxon>
        <taxon>Aliidongia</taxon>
    </lineage>
</organism>
<keyword evidence="3" id="KW-0238">DNA-binding</keyword>
<dbReference type="FunFam" id="1.10.10.10:FF:000001">
    <property type="entry name" value="LysR family transcriptional regulator"/>
    <property type="match status" value="1"/>
</dbReference>
<name>A0A8J3E6L9_9PROT</name>
<accession>A0A8J3E6L9</accession>
<dbReference type="AlphaFoldDB" id="A0A8J3E6L9"/>
<evidence type="ECO:0000256" key="3">
    <source>
        <dbReference type="ARBA" id="ARBA00023125"/>
    </source>
</evidence>
<dbReference type="InterPro" id="IPR000847">
    <property type="entry name" value="LysR_HTH_N"/>
</dbReference>
<comment type="caution">
    <text evidence="6">The sequence shown here is derived from an EMBL/GenBank/DDBJ whole genome shotgun (WGS) entry which is preliminary data.</text>
</comment>
<feature type="domain" description="HTH lysR-type" evidence="5">
    <location>
        <begin position="4"/>
        <end position="61"/>
    </location>
</feature>
<gene>
    <name evidence="6" type="ORF">GCM10011611_55940</name>
</gene>
<dbReference type="EMBL" id="BMJQ01000018">
    <property type="protein sequence ID" value="GGF42315.1"/>
    <property type="molecule type" value="Genomic_DNA"/>
</dbReference>
<evidence type="ECO:0000313" key="6">
    <source>
        <dbReference type="EMBL" id="GGF42315.1"/>
    </source>
</evidence>
<sequence>MEAFDARALRHFLAVVRTGSIRKAADHLHVAPSAVSRQIADVERRLELPLFERTARGMILTEAGQLMVEHAMRVIEDQDLLTEQLGQLKHVKQGLVRICCGEGFLADLIEHGLTRFSPVYPTIRFAITLGGTDAVLEAIRSGDADIGVVYNPIIDTSVRSLAISRQPLCVITPPGHPLHDRERVSLCDTLDNSCALLTQGHGVRQLVGRVAADNGRALVPILETTSIDVLRRYVSVGQGITFLPRFAVATELARGVVGIVDLTDSLLTEASAHLIVRARRRLPTSVERLAGYLAKEMVAFQEAPQERPALLR</sequence>
<dbReference type="RefSeq" id="WP_189051463.1">
    <property type="nucleotide sequence ID" value="NZ_BMJQ01000018.1"/>
</dbReference>
<dbReference type="GO" id="GO:0003677">
    <property type="term" value="F:DNA binding"/>
    <property type="evidence" value="ECO:0007669"/>
    <property type="project" value="UniProtKB-KW"/>
</dbReference>